<reference evidence="7 8" key="1">
    <citation type="submission" date="2016-06" db="EMBL/GenBank/DDBJ databases">
        <authorList>
            <person name="Kjaerup R.B."/>
            <person name="Dalgaard T.S."/>
            <person name="Juul-Madsen H.R."/>
        </authorList>
    </citation>
    <scope>NUCLEOTIDE SEQUENCE [LARGE SCALE GENOMIC DNA]</scope>
    <source>
        <strain evidence="7 8">E1334</strain>
    </source>
</reference>
<dbReference type="GO" id="GO:0000976">
    <property type="term" value="F:transcription cis-regulatory region binding"/>
    <property type="evidence" value="ECO:0007669"/>
    <property type="project" value="TreeGrafter"/>
</dbReference>
<gene>
    <name evidence="7" type="ORF">A5708_23730</name>
</gene>
<organism evidence="7 8">
    <name type="scientific">Mycobacterium colombiense</name>
    <dbReference type="NCBI Taxonomy" id="339268"/>
    <lineage>
        <taxon>Bacteria</taxon>
        <taxon>Bacillati</taxon>
        <taxon>Actinomycetota</taxon>
        <taxon>Actinomycetes</taxon>
        <taxon>Mycobacteriales</taxon>
        <taxon>Mycobacteriaceae</taxon>
        <taxon>Mycobacterium</taxon>
        <taxon>Mycobacterium avium complex (MAC)</taxon>
    </lineage>
</organism>
<dbReference type="PANTHER" id="PTHR30055:SF234">
    <property type="entry name" value="HTH-TYPE TRANSCRIPTIONAL REGULATOR BETI"/>
    <property type="match status" value="1"/>
</dbReference>
<dbReference type="RefSeq" id="WP_065028993.1">
    <property type="nucleotide sequence ID" value="NZ_LZKI01000080.1"/>
</dbReference>
<dbReference type="Gene3D" id="1.10.357.10">
    <property type="entry name" value="Tetracycline Repressor, domain 2"/>
    <property type="match status" value="1"/>
</dbReference>
<evidence type="ECO:0000313" key="7">
    <source>
        <dbReference type="EMBL" id="OBI41687.1"/>
    </source>
</evidence>
<dbReference type="PRINTS" id="PR00455">
    <property type="entry name" value="HTHTETR"/>
</dbReference>
<keyword evidence="2 4" id="KW-0238">DNA-binding</keyword>
<keyword evidence="1" id="KW-0805">Transcription regulation</keyword>
<keyword evidence="3" id="KW-0804">Transcription</keyword>
<feature type="domain" description="HTH tetR-type" evidence="6">
    <location>
        <begin position="17"/>
        <end position="77"/>
    </location>
</feature>
<dbReference type="SUPFAM" id="SSF46689">
    <property type="entry name" value="Homeodomain-like"/>
    <property type="match status" value="1"/>
</dbReference>
<evidence type="ECO:0000256" key="4">
    <source>
        <dbReference type="PROSITE-ProRule" id="PRU00335"/>
    </source>
</evidence>
<proteinExistence type="predicted"/>
<feature type="DNA-binding region" description="H-T-H motif" evidence="4">
    <location>
        <begin position="40"/>
        <end position="59"/>
    </location>
</feature>
<dbReference type="InterPro" id="IPR009057">
    <property type="entry name" value="Homeodomain-like_sf"/>
</dbReference>
<dbReference type="EMBL" id="LZKI01000080">
    <property type="protein sequence ID" value="OBI41687.1"/>
    <property type="molecule type" value="Genomic_DNA"/>
</dbReference>
<feature type="compositionally biased region" description="Polar residues" evidence="5">
    <location>
        <begin position="1"/>
        <end position="12"/>
    </location>
</feature>
<dbReference type="GO" id="GO:0003700">
    <property type="term" value="F:DNA-binding transcription factor activity"/>
    <property type="evidence" value="ECO:0007669"/>
    <property type="project" value="TreeGrafter"/>
</dbReference>
<evidence type="ECO:0000256" key="3">
    <source>
        <dbReference type="ARBA" id="ARBA00023163"/>
    </source>
</evidence>
<dbReference type="InterPro" id="IPR050109">
    <property type="entry name" value="HTH-type_TetR-like_transc_reg"/>
</dbReference>
<comment type="caution">
    <text evidence="7">The sequence shown here is derived from an EMBL/GenBank/DDBJ whole genome shotgun (WGS) entry which is preliminary data.</text>
</comment>
<protein>
    <recommendedName>
        <fullName evidence="6">HTH tetR-type domain-containing protein</fullName>
    </recommendedName>
</protein>
<evidence type="ECO:0000259" key="6">
    <source>
        <dbReference type="PROSITE" id="PS50977"/>
    </source>
</evidence>
<accession>A0A1A2YWR8</accession>
<evidence type="ECO:0000256" key="1">
    <source>
        <dbReference type="ARBA" id="ARBA00023015"/>
    </source>
</evidence>
<name>A0A1A2YWR8_9MYCO</name>
<dbReference type="PROSITE" id="PS50977">
    <property type="entry name" value="HTH_TETR_2"/>
    <property type="match status" value="1"/>
</dbReference>
<dbReference type="Proteomes" id="UP000091846">
    <property type="component" value="Unassembled WGS sequence"/>
</dbReference>
<evidence type="ECO:0000256" key="5">
    <source>
        <dbReference type="SAM" id="MobiDB-lite"/>
    </source>
</evidence>
<dbReference type="Pfam" id="PF00440">
    <property type="entry name" value="TetR_N"/>
    <property type="match status" value="1"/>
</dbReference>
<evidence type="ECO:0000256" key="2">
    <source>
        <dbReference type="ARBA" id="ARBA00023125"/>
    </source>
</evidence>
<sequence>MPRGVRNQSTAPSAAKDDPRDRILAGAERCIERHGVRKTTMEDIASEVGMSRPGVYRYFSDRDDLLIELIIRHARMLRDRAHKVMSRQGGLQDQIVEGLLFAASESVRDPVLRYIVDPESSGLGQRVIESRNSELLSAEFFDPFLDVAYVNNELQRDLPRSDVYLWLTSVGLMVMRGLKDGEVDLARYRSILRRFVAPAFVGSPK</sequence>
<dbReference type="PANTHER" id="PTHR30055">
    <property type="entry name" value="HTH-TYPE TRANSCRIPTIONAL REGULATOR RUTR"/>
    <property type="match status" value="1"/>
</dbReference>
<dbReference type="AlphaFoldDB" id="A0A1A2YWR8"/>
<feature type="region of interest" description="Disordered" evidence="5">
    <location>
        <begin position="1"/>
        <end position="21"/>
    </location>
</feature>
<dbReference type="OrthoDB" id="3472818at2"/>
<evidence type="ECO:0000313" key="8">
    <source>
        <dbReference type="Proteomes" id="UP000091846"/>
    </source>
</evidence>
<dbReference type="InterPro" id="IPR001647">
    <property type="entry name" value="HTH_TetR"/>
</dbReference>